<comment type="caution">
    <text evidence="2">The sequence shown here is derived from an EMBL/GenBank/DDBJ whole genome shotgun (WGS) entry which is preliminary data.</text>
</comment>
<reference evidence="2 3" key="1">
    <citation type="submission" date="2020-01" db="EMBL/GenBank/DDBJ databases">
        <title>Insect and environment-associated Actinomycetes.</title>
        <authorList>
            <person name="Currrie C."/>
            <person name="Chevrette M."/>
            <person name="Carlson C."/>
            <person name="Stubbendieck R."/>
            <person name="Wendt-Pienkowski E."/>
        </authorList>
    </citation>
    <scope>NUCLEOTIDE SEQUENCE [LARGE SCALE GENOMIC DNA]</scope>
    <source>
        <strain evidence="2 3">SID7590</strain>
    </source>
</reference>
<dbReference type="EMBL" id="JAAGMP010000314">
    <property type="protein sequence ID" value="NEC17926.1"/>
    <property type="molecule type" value="Genomic_DNA"/>
</dbReference>
<protein>
    <submittedName>
        <fullName evidence="2">Uncharacterized protein</fullName>
    </submittedName>
</protein>
<dbReference type="AlphaFoldDB" id="A0A7K3RRS8"/>
<evidence type="ECO:0000256" key="1">
    <source>
        <dbReference type="SAM" id="MobiDB-lite"/>
    </source>
</evidence>
<dbReference type="Proteomes" id="UP000469670">
    <property type="component" value="Unassembled WGS sequence"/>
</dbReference>
<evidence type="ECO:0000313" key="2">
    <source>
        <dbReference type="EMBL" id="NEC17926.1"/>
    </source>
</evidence>
<feature type="region of interest" description="Disordered" evidence="1">
    <location>
        <begin position="1"/>
        <end position="22"/>
    </location>
</feature>
<sequence length="90" mass="10025">MIETGQIYRSLSNRHHPADGPARIRITSAPLGAADLDGMRKVQVVTITRDGREIRPRWIRADRLHTTATTLSGEPRRTGWVLEQPEGGEA</sequence>
<gene>
    <name evidence="2" type="ORF">G3I50_06565</name>
</gene>
<accession>A0A7K3RRS8</accession>
<organism evidence="2 3">
    <name type="scientific">Streptomyces parvus</name>
    <dbReference type="NCBI Taxonomy" id="66428"/>
    <lineage>
        <taxon>Bacteria</taxon>
        <taxon>Bacillati</taxon>
        <taxon>Actinomycetota</taxon>
        <taxon>Actinomycetes</taxon>
        <taxon>Kitasatosporales</taxon>
        <taxon>Streptomycetaceae</taxon>
        <taxon>Streptomyces</taxon>
    </lineage>
</organism>
<dbReference type="RefSeq" id="WP_164200579.1">
    <property type="nucleotide sequence ID" value="NZ_JAAGMP010000314.1"/>
</dbReference>
<proteinExistence type="predicted"/>
<name>A0A7K3RRS8_9ACTN</name>
<evidence type="ECO:0000313" key="3">
    <source>
        <dbReference type="Proteomes" id="UP000469670"/>
    </source>
</evidence>